<reference evidence="19" key="2">
    <citation type="submission" date="2020-11" db="EMBL/GenBank/DDBJ databases">
        <authorList>
            <person name="Cecchin M."/>
            <person name="Marcolungo L."/>
            <person name="Rossato M."/>
            <person name="Girolomoni L."/>
            <person name="Cosentino E."/>
            <person name="Cuine S."/>
            <person name="Li-Beisson Y."/>
            <person name="Delledonne M."/>
            <person name="Ballottari M."/>
        </authorList>
    </citation>
    <scope>NUCLEOTIDE SEQUENCE</scope>
    <source>
        <strain evidence="19">211/11P</strain>
        <tissue evidence="19">Whole cell</tissue>
    </source>
</reference>
<keyword evidence="20" id="KW-1185">Reference proteome</keyword>
<dbReference type="AlphaFoldDB" id="A0A9D4TXT1"/>
<evidence type="ECO:0000256" key="8">
    <source>
        <dbReference type="ARBA" id="ARBA00023170"/>
    </source>
</evidence>
<sequence>MKGALRLLLSPAALLLILLPPGSAQPALNLPQTAADNATAGQPKLVICIADWSPVPIAICTNATSTAPAIFSGHDVEMIRIAADRLALIEGQDFDFKCVAFSTLVASLTQADSACTAAAAGITITTEREAQGVQFSYPYMKSALGVLVQSNPQSSTGWGFLKPFTWQLWLALLLTLICFPPMVFSLEFLSLRKAIHKEDWLPGIRESSWRTAQTLMLFDSINVTSLGARIAVLTFCFLALLTTSTYTANLAAFVTLSSIRTSITSINDLRGRAVGTSPIYIARLEKYGIQGIPYPFNSGSDYLHWRDLVMSGQLTAVVRDLPPLQWLAGNAPRCEVSVLNQEIEPFDYGVAFHQNVSSSVVSQWSSKILEMQEDGTLPDLKAKWIFNPTDGCGVNSQVSGGPESVGWSDLWGLWLIAGAGAVCGLFVMVLQRSRRKWKSLRCQDARTSSQQRQGHKGLTLQGAPRRSKSLVAMGARMLSRKRQVGGSKQAASFAADVPQAQLVATAAQPAGWDLESQKSTGLEESCGSGSFRTVQFEQDSPRLRMAAEAAAPAQGRAGSKPSLQRQSALSHVESIYGARQWKSPPRALSDVREAS</sequence>
<evidence type="ECO:0000256" key="9">
    <source>
        <dbReference type="ARBA" id="ARBA00023180"/>
    </source>
</evidence>
<evidence type="ECO:0000256" key="12">
    <source>
        <dbReference type="PIRSR" id="PIRSR601508-1"/>
    </source>
</evidence>
<keyword evidence="17" id="KW-0732">Signal</keyword>
<keyword evidence="8" id="KW-0675">Receptor</keyword>
<dbReference type="SUPFAM" id="SSF53850">
    <property type="entry name" value="Periplasmic binding protein-like II"/>
    <property type="match status" value="1"/>
</dbReference>
<feature type="region of interest" description="Disordered" evidence="15">
    <location>
        <begin position="444"/>
        <end position="465"/>
    </location>
</feature>
<feature type="transmembrane region" description="Helical" evidence="16">
    <location>
        <begin position="226"/>
        <end position="248"/>
    </location>
</feature>
<feature type="binding site" evidence="12">
    <location>
        <position position="320"/>
    </location>
    <ligand>
        <name>L-glutamate</name>
        <dbReference type="ChEBI" id="CHEBI:29985"/>
    </ligand>
</feature>
<evidence type="ECO:0000256" key="14">
    <source>
        <dbReference type="PIRSR" id="PIRSR601508-3"/>
    </source>
</evidence>
<dbReference type="Proteomes" id="UP001055712">
    <property type="component" value="Unassembled WGS sequence"/>
</dbReference>
<proteinExistence type="predicted"/>
<evidence type="ECO:0000256" key="15">
    <source>
        <dbReference type="SAM" id="MobiDB-lite"/>
    </source>
</evidence>
<evidence type="ECO:0000256" key="16">
    <source>
        <dbReference type="SAM" id="Phobius"/>
    </source>
</evidence>
<feature type="signal peptide" evidence="17">
    <location>
        <begin position="1"/>
        <end position="24"/>
    </location>
</feature>
<feature type="disulfide bond" evidence="14">
    <location>
        <begin position="334"/>
        <end position="392"/>
    </location>
</feature>
<evidence type="ECO:0000313" key="20">
    <source>
        <dbReference type="Proteomes" id="UP001055712"/>
    </source>
</evidence>
<dbReference type="GO" id="GO:0005886">
    <property type="term" value="C:plasma membrane"/>
    <property type="evidence" value="ECO:0007669"/>
    <property type="project" value="UniProtKB-SubCell"/>
</dbReference>
<keyword evidence="5 16" id="KW-1133">Transmembrane helix</keyword>
<dbReference type="PRINTS" id="PR00177">
    <property type="entry name" value="NMDARECEPTOR"/>
</dbReference>
<evidence type="ECO:0000259" key="18">
    <source>
        <dbReference type="SMART" id="SM00079"/>
    </source>
</evidence>
<evidence type="ECO:0000256" key="1">
    <source>
        <dbReference type="ARBA" id="ARBA00004651"/>
    </source>
</evidence>
<name>A0A9D4TXT1_CHLVU</name>
<keyword evidence="7 16" id="KW-0472">Membrane</keyword>
<accession>A0A9D4TXT1</accession>
<gene>
    <name evidence="19" type="ORF">D9Q98_000134</name>
</gene>
<comment type="caution">
    <text evidence="19">The sequence shown here is derived from an EMBL/GenBank/DDBJ whole genome shotgun (WGS) entry which is preliminary data.</text>
</comment>
<dbReference type="Gene3D" id="1.10.287.70">
    <property type="match status" value="1"/>
</dbReference>
<evidence type="ECO:0000256" key="13">
    <source>
        <dbReference type="PIRSR" id="PIRSR601508-2"/>
    </source>
</evidence>
<feature type="chain" id="PRO_5039461625" description="Ionotropic glutamate receptor C-terminal domain-containing protein" evidence="17">
    <location>
        <begin position="25"/>
        <end position="595"/>
    </location>
</feature>
<feature type="site" description="Crucial to convey clamshell closure to channel opening" evidence="13">
    <location>
        <position position="263"/>
    </location>
</feature>
<dbReference type="OrthoDB" id="5984008at2759"/>
<evidence type="ECO:0000313" key="19">
    <source>
        <dbReference type="EMBL" id="KAI3437685.1"/>
    </source>
</evidence>
<dbReference type="InterPro" id="IPR001508">
    <property type="entry name" value="Iono_Glu_rcpt_met"/>
</dbReference>
<dbReference type="GO" id="GO:0038023">
    <property type="term" value="F:signaling receptor activity"/>
    <property type="evidence" value="ECO:0007669"/>
    <property type="project" value="InterPro"/>
</dbReference>
<keyword evidence="14" id="KW-1015">Disulfide bond</keyword>
<evidence type="ECO:0000256" key="11">
    <source>
        <dbReference type="ARBA" id="ARBA00023303"/>
    </source>
</evidence>
<feature type="domain" description="Ionotropic glutamate receptor C-terminal" evidence="18">
    <location>
        <begin position="46"/>
        <end position="387"/>
    </location>
</feature>
<reference evidence="19" key="1">
    <citation type="journal article" date="2019" name="Plant J.">
        <title>Chlorella vulgaris genome assembly and annotation reveals the molecular basis for metabolic acclimation to high light conditions.</title>
        <authorList>
            <person name="Cecchin M."/>
            <person name="Marcolungo L."/>
            <person name="Rossato M."/>
            <person name="Girolomoni L."/>
            <person name="Cosentino E."/>
            <person name="Cuine S."/>
            <person name="Li-Beisson Y."/>
            <person name="Delledonne M."/>
            <person name="Ballottari M."/>
        </authorList>
    </citation>
    <scope>NUCLEOTIDE SEQUENCE</scope>
    <source>
        <strain evidence="19">211/11P</strain>
    </source>
</reference>
<dbReference type="InterPro" id="IPR015683">
    <property type="entry name" value="Ionotropic_Glu_rcpt"/>
</dbReference>
<protein>
    <recommendedName>
        <fullName evidence="18">Ionotropic glutamate receptor C-terminal domain-containing protein</fullName>
    </recommendedName>
</protein>
<keyword evidence="6" id="KW-0406">Ion transport</keyword>
<keyword evidence="4 16" id="KW-0812">Transmembrane</keyword>
<feature type="compositionally biased region" description="Low complexity" evidence="15">
    <location>
        <begin position="546"/>
        <end position="557"/>
    </location>
</feature>
<keyword evidence="11" id="KW-0407">Ion channel</keyword>
<evidence type="ECO:0000256" key="6">
    <source>
        <dbReference type="ARBA" id="ARBA00023065"/>
    </source>
</evidence>
<evidence type="ECO:0000256" key="5">
    <source>
        <dbReference type="ARBA" id="ARBA00022989"/>
    </source>
</evidence>
<keyword evidence="9" id="KW-0325">Glycoprotein</keyword>
<dbReference type="GO" id="GO:0015276">
    <property type="term" value="F:ligand-gated monoatomic ion channel activity"/>
    <property type="evidence" value="ECO:0007669"/>
    <property type="project" value="InterPro"/>
</dbReference>
<dbReference type="PANTHER" id="PTHR18966">
    <property type="entry name" value="IONOTROPIC GLUTAMATE RECEPTOR"/>
    <property type="match status" value="1"/>
</dbReference>
<evidence type="ECO:0000256" key="2">
    <source>
        <dbReference type="ARBA" id="ARBA00022448"/>
    </source>
</evidence>
<evidence type="ECO:0000256" key="10">
    <source>
        <dbReference type="ARBA" id="ARBA00023286"/>
    </source>
</evidence>
<dbReference type="Pfam" id="PF00060">
    <property type="entry name" value="Lig_chan"/>
    <property type="match status" value="1"/>
</dbReference>
<evidence type="ECO:0000256" key="4">
    <source>
        <dbReference type="ARBA" id="ARBA00022692"/>
    </source>
</evidence>
<feature type="binding site" evidence="12">
    <location>
        <position position="128"/>
    </location>
    <ligand>
        <name>L-glutamate</name>
        <dbReference type="ChEBI" id="CHEBI:29985"/>
    </ligand>
</feature>
<evidence type="ECO:0000256" key="7">
    <source>
        <dbReference type="ARBA" id="ARBA00023136"/>
    </source>
</evidence>
<feature type="region of interest" description="Disordered" evidence="15">
    <location>
        <begin position="545"/>
        <end position="570"/>
    </location>
</feature>
<keyword evidence="3" id="KW-1003">Cell membrane</keyword>
<comment type="subcellular location">
    <subcellularLocation>
        <location evidence="1">Cell membrane</location>
        <topology evidence="1">Multi-pass membrane protein</topology>
    </subcellularLocation>
</comment>
<evidence type="ECO:0000256" key="17">
    <source>
        <dbReference type="SAM" id="SignalP"/>
    </source>
</evidence>
<feature type="transmembrane region" description="Helical" evidence="16">
    <location>
        <begin position="411"/>
        <end position="430"/>
    </location>
</feature>
<keyword evidence="10" id="KW-1071">Ligand-gated ion channel</keyword>
<dbReference type="Gene3D" id="3.40.190.10">
    <property type="entry name" value="Periplasmic binding protein-like II"/>
    <property type="match status" value="3"/>
</dbReference>
<evidence type="ECO:0000256" key="3">
    <source>
        <dbReference type="ARBA" id="ARBA00022475"/>
    </source>
</evidence>
<dbReference type="SMART" id="SM00079">
    <property type="entry name" value="PBPe"/>
    <property type="match status" value="1"/>
</dbReference>
<feature type="binding site" evidence="12">
    <location>
        <position position="123"/>
    </location>
    <ligand>
        <name>L-glutamate</name>
        <dbReference type="ChEBI" id="CHEBI:29985"/>
    </ligand>
</feature>
<dbReference type="InterPro" id="IPR001320">
    <property type="entry name" value="Iontro_rcpt_C"/>
</dbReference>
<dbReference type="EMBL" id="SIDB01000001">
    <property type="protein sequence ID" value="KAI3437685.1"/>
    <property type="molecule type" value="Genomic_DNA"/>
</dbReference>
<keyword evidence="2" id="KW-0813">Transport</keyword>
<organism evidence="19 20">
    <name type="scientific">Chlorella vulgaris</name>
    <name type="common">Green alga</name>
    <dbReference type="NCBI Taxonomy" id="3077"/>
    <lineage>
        <taxon>Eukaryota</taxon>
        <taxon>Viridiplantae</taxon>
        <taxon>Chlorophyta</taxon>
        <taxon>core chlorophytes</taxon>
        <taxon>Trebouxiophyceae</taxon>
        <taxon>Chlorellales</taxon>
        <taxon>Chlorellaceae</taxon>
        <taxon>Chlorella clade</taxon>
        <taxon>Chlorella</taxon>
    </lineage>
</organism>
<feature type="transmembrane region" description="Helical" evidence="16">
    <location>
        <begin position="166"/>
        <end position="189"/>
    </location>
</feature>